<dbReference type="PANTHER" id="PTHR11548:SF9">
    <property type="entry name" value="THYMIDYLATE SYNTHASE"/>
    <property type="match status" value="1"/>
</dbReference>
<organism evidence="7 10">
    <name type="scientific">Alteromonas australica</name>
    <dbReference type="NCBI Taxonomy" id="589873"/>
    <lineage>
        <taxon>Bacteria</taxon>
        <taxon>Pseudomonadati</taxon>
        <taxon>Pseudomonadota</taxon>
        <taxon>Gammaproteobacteria</taxon>
        <taxon>Alteromonadales</taxon>
        <taxon>Alteromonadaceae</taxon>
        <taxon>Alteromonas/Salinimonas group</taxon>
        <taxon>Alteromonas</taxon>
    </lineage>
</organism>
<feature type="binding site" description="in other chain" evidence="5">
    <location>
        <begin position="220"/>
        <end position="222"/>
    </location>
    <ligand>
        <name>dUMP</name>
        <dbReference type="ChEBI" id="CHEBI:246422"/>
        <note>ligand shared between dimeric partners</note>
    </ligand>
</feature>
<evidence type="ECO:0000313" key="9">
    <source>
        <dbReference type="EMBL" id="HBU52867.1"/>
    </source>
</evidence>
<evidence type="ECO:0000313" key="11">
    <source>
        <dbReference type="Proteomes" id="UP000263517"/>
    </source>
</evidence>
<dbReference type="PANTHER" id="PTHR11548">
    <property type="entry name" value="THYMIDYLATE SYNTHASE 1"/>
    <property type="match status" value="1"/>
</dbReference>
<evidence type="ECO:0000256" key="1">
    <source>
        <dbReference type="ARBA" id="ARBA00011947"/>
    </source>
</evidence>
<keyword evidence="3 5" id="KW-0808">Transferase</keyword>
<dbReference type="Proteomes" id="UP000263517">
    <property type="component" value="Unassembled WGS sequence"/>
</dbReference>
<dbReference type="Proteomes" id="UP000056090">
    <property type="component" value="Chromosome"/>
</dbReference>
<dbReference type="PRINTS" id="PR00108">
    <property type="entry name" value="THYMDSNTHASE"/>
</dbReference>
<comment type="pathway">
    <text evidence="5">Pyrimidine metabolism; dTTP biosynthesis.</text>
</comment>
<evidence type="ECO:0000256" key="3">
    <source>
        <dbReference type="ARBA" id="ARBA00022679"/>
    </source>
</evidence>
<evidence type="ECO:0000256" key="5">
    <source>
        <dbReference type="HAMAP-Rule" id="MF_00008"/>
    </source>
</evidence>
<dbReference type="KEGG" id="aal:EP13_03045"/>
<dbReference type="GO" id="GO:0006231">
    <property type="term" value="P:dTMP biosynthetic process"/>
    <property type="evidence" value="ECO:0007669"/>
    <property type="project" value="UniProtKB-UniRule"/>
</dbReference>
<evidence type="ECO:0000313" key="10">
    <source>
        <dbReference type="Proteomes" id="UP000056090"/>
    </source>
</evidence>
<dbReference type="NCBIfam" id="TIGR03284">
    <property type="entry name" value="thym_sym"/>
    <property type="match status" value="2"/>
</dbReference>
<dbReference type="RefSeq" id="WP_044055950.1">
    <property type="nucleotide sequence ID" value="NZ_CALBIY010000008.1"/>
</dbReference>
<accession>A0A075NYS9</accession>
<dbReference type="NCBIfam" id="NF002497">
    <property type="entry name" value="PRK01827.1-3"/>
    <property type="match status" value="1"/>
</dbReference>
<protein>
    <recommendedName>
        <fullName evidence="1 5">Thymidylate synthase</fullName>
        <shortName evidence="5">TS</shortName>
        <shortName evidence="5">TSase</shortName>
        <ecNumber evidence="1 5">2.1.1.45</ecNumber>
    </recommendedName>
</protein>
<feature type="binding site" evidence="5">
    <location>
        <position position="276"/>
    </location>
    <ligand>
        <name>(6R)-5,10-methylene-5,6,7,8-tetrahydrofolate</name>
        <dbReference type="ChEBI" id="CHEBI:15636"/>
    </ligand>
</feature>
<feature type="domain" description="Thymidylate synthase/dCMP hydroxymethylase" evidence="6">
    <location>
        <begin position="2"/>
        <end position="277"/>
    </location>
</feature>
<dbReference type="CDD" id="cd00351">
    <property type="entry name" value="TS_Pyrimidine_HMase"/>
    <property type="match status" value="1"/>
</dbReference>
<evidence type="ECO:0000256" key="2">
    <source>
        <dbReference type="ARBA" id="ARBA00022603"/>
    </source>
</evidence>
<dbReference type="InterPro" id="IPR023451">
    <property type="entry name" value="Thymidate_synth/dCMP_Mease_dom"/>
</dbReference>
<dbReference type="InterPro" id="IPR036926">
    <property type="entry name" value="Thymidate_synth/dCMP_Mease_sf"/>
</dbReference>
<feature type="active site" description="Nucleophile" evidence="5">
    <location>
        <position position="159"/>
    </location>
</feature>
<dbReference type="EMBL" id="DONK01000259">
    <property type="protein sequence ID" value="HBU52867.1"/>
    <property type="molecule type" value="Genomic_DNA"/>
</dbReference>
<feature type="binding site" evidence="5">
    <location>
        <position position="51"/>
    </location>
    <ligand>
        <name>(6R)-5,10-methylene-5,6,7,8-tetrahydrofolate</name>
        <dbReference type="ChEBI" id="CHEBI:15636"/>
    </ligand>
</feature>
<comment type="function">
    <text evidence="5">Catalyzes the reductive methylation of 2'-deoxyuridine-5'-monophosphate (dUMP) to 2'-deoxythymidine-5'-monophosphate (dTMP) while utilizing 5,10-methylenetetrahydrofolate (mTHF) as the methyl donor and reductant in the reaction, yielding dihydrofolate (DHF) as a by-product. This enzymatic reaction provides an intracellular de novo source of dTMP, an essential precursor for DNA biosynthesis.</text>
</comment>
<sequence length="277" mass="31498">MKEYLKLMRHVRDNGVKKEDRTGTGTLSVFGYQMRFNLQEGFPLVTTKKCHLKSIIHELLWFLKGETNIAYLKENGVSIWDEWATDEGELGPVYGHQWRSWDRGDGTSVDQIAELIEQIKTNPDSRRLIVSGWNPAVLPDTDYSPKENAAMGKQALPPCHTLFQFYVLEGKLSCQLYQRSGDIFLGVPFNIASYALLTMMVAQVCNLEPGEFIHTLGDAHLYSNHLEQVELQLSRTPFTPPTMKINPDVNDIFGFSFDDFTLENYQSHPPIKAPVAI</sequence>
<evidence type="ECO:0000256" key="4">
    <source>
        <dbReference type="ARBA" id="ARBA00022727"/>
    </source>
</evidence>
<reference evidence="7 10" key="1">
    <citation type="submission" date="2014-06" db="EMBL/GenBank/DDBJ databases">
        <title>Genomes of Alteromonas australica, a world apart.</title>
        <authorList>
            <person name="Gonzaga A."/>
            <person name="Lopez-Perez M."/>
            <person name="Rodriguez-Valera F."/>
        </authorList>
    </citation>
    <scope>NUCLEOTIDE SEQUENCE [LARGE SCALE GENOMIC DNA]</scope>
    <source>
        <strain evidence="7 10">H 17</strain>
    </source>
</reference>
<evidence type="ECO:0000259" key="6">
    <source>
        <dbReference type="Pfam" id="PF00303"/>
    </source>
</evidence>
<proteinExistence type="inferred from homology"/>
<feature type="binding site" description="in other chain" evidence="5">
    <location>
        <position position="21"/>
    </location>
    <ligand>
        <name>dUMP</name>
        <dbReference type="ChEBI" id="CHEBI:246422"/>
        <note>ligand shared between dimeric partners</note>
    </ligand>
</feature>
<dbReference type="SUPFAM" id="SSF55831">
    <property type="entry name" value="Thymidylate synthase/dCMP hydroxymethylase"/>
    <property type="match status" value="1"/>
</dbReference>
<dbReference type="eggNOG" id="COG0207">
    <property type="taxonomic scope" value="Bacteria"/>
</dbReference>
<comment type="subcellular location">
    <subcellularLocation>
        <location evidence="5">Cytoplasm</location>
    </subcellularLocation>
</comment>
<dbReference type="Gene3D" id="3.30.572.10">
    <property type="entry name" value="Thymidylate synthase/dCMP hydroxymethylase domain"/>
    <property type="match status" value="1"/>
</dbReference>
<comment type="similarity">
    <text evidence="5">Belongs to the thymidylate synthase family. Bacterial-type ThyA subfamily.</text>
</comment>
<keyword evidence="10" id="KW-1185">Reference proteome</keyword>
<dbReference type="GO" id="GO:0004799">
    <property type="term" value="F:thymidylate synthase activity"/>
    <property type="evidence" value="ECO:0007669"/>
    <property type="project" value="UniProtKB-UniRule"/>
</dbReference>
<dbReference type="GO" id="GO:0006235">
    <property type="term" value="P:dTTP biosynthetic process"/>
    <property type="evidence" value="ECO:0007669"/>
    <property type="project" value="UniProtKB-UniRule"/>
</dbReference>
<gene>
    <name evidence="5" type="primary">thyA</name>
    <name evidence="8" type="ORF">DCW74_06205</name>
    <name evidence="9" type="ORF">DEB45_16565</name>
    <name evidence="7" type="ORF">EP13_03045</name>
</gene>
<name>A0A075NYS9_9ALTE</name>
<dbReference type="EMBL" id="CP008849">
    <property type="protein sequence ID" value="AIF97750.1"/>
    <property type="molecule type" value="Genomic_DNA"/>
</dbReference>
<reference evidence="11 12" key="2">
    <citation type="journal article" date="2018" name="Nat. Biotechnol.">
        <title>A standardized bacterial taxonomy based on genome phylogeny substantially revises the tree of life.</title>
        <authorList>
            <person name="Parks D.H."/>
            <person name="Chuvochina M."/>
            <person name="Waite D.W."/>
            <person name="Rinke C."/>
            <person name="Skarshewski A."/>
            <person name="Chaumeil P.A."/>
            <person name="Hugenholtz P."/>
        </authorList>
    </citation>
    <scope>NUCLEOTIDE SEQUENCE [LARGE SCALE GENOMIC DNA]</scope>
    <source>
        <strain evidence="9">UBA11621</strain>
        <strain evidence="8">UBA11978</strain>
    </source>
</reference>
<dbReference type="NCBIfam" id="NF002499">
    <property type="entry name" value="PRK01827.1-5"/>
    <property type="match status" value="1"/>
</dbReference>
<dbReference type="EC" id="2.1.1.45" evidence="1 5"/>
<dbReference type="UniPathway" id="UPA00575"/>
<evidence type="ECO:0000313" key="12">
    <source>
        <dbReference type="Proteomes" id="UP000264779"/>
    </source>
</evidence>
<dbReference type="Pfam" id="PF00303">
    <property type="entry name" value="Thymidylat_synt"/>
    <property type="match status" value="1"/>
</dbReference>
<keyword evidence="4 5" id="KW-0545">Nucleotide biosynthesis</keyword>
<comment type="catalytic activity">
    <reaction evidence="5">
        <text>dUMP + (6R)-5,10-methylene-5,6,7,8-tetrahydrofolate = 7,8-dihydrofolate + dTMP</text>
        <dbReference type="Rhea" id="RHEA:12104"/>
        <dbReference type="ChEBI" id="CHEBI:15636"/>
        <dbReference type="ChEBI" id="CHEBI:57451"/>
        <dbReference type="ChEBI" id="CHEBI:63528"/>
        <dbReference type="ChEBI" id="CHEBI:246422"/>
        <dbReference type="EC" id="2.1.1.45"/>
    </reaction>
</comment>
<feature type="binding site" evidence="5">
    <location>
        <begin position="126"/>
        <end position="127"/>
    </location>
    <ligand>
        <name>dUMP</name>
        <dbReference type="ChEBI" id="CHEBI:246422"/>
        <note>ligand shared between dimeric partners</note>
    </ligand>
</feature>
<dbReference type="FunFam" id="3.30.572.10:FF:000013">
    <property type="entry name" value="Thymidylate synthase"/>
    <property type="match status" value="1"/>
</dbReference>
<evidence type="ECO:0000313" key="8">
    <source>
        <dbReference type="EMBL" id="HAW75313.1"/>
    </source>
</evidence>
<evidence type="ECO:0000313" key="7">
    <source>
        <dbReference type="EMBL" id="AIF97750.1"/>
    </source>
</evidence>
<keyword evidence="5" id="KW-0963">Cytoplasm</keyword>
<dbReference type="AlphaFoldDB" id="A0A075NYS9"/>
<feature type="binding site" evidence="5">
    <location>
        <position position="182"/>
    </location>
    <ligand>
        <name>(6R)-5,10-methylene-5,6,7,8-tetrahydrofolate</name>
        <dbReference type="ChEBI" id="CHEBI:15636"/>
    </ligand>
</feature>
<dbReference type="GO" id="GO:0005829">
    <property type="term" value="C:cytosol"/>
    <property type="evidence" value="ECO:0007669"/>
    <property type="project" value="TreeGrafter"/>
</dbReference>
<feature type="binding site" description="in other chain" evidence="5">
    <location>
        <position position="190"/>
    </location>
    <ligand>
        <name>dUMP</name>
        <dbReference type="ChEBI" id="CHEBI:246422"/>
        <note>ligand shared between dimeric partners</note>
    </ligand>
</feature>
<dbReference type="GO" id="GO:0032259">
    <property type="term" value="P:methylation"/>
    <property type="evidence" value="ECO:0007669"/>
    <property type="project" value="UniProtKB-KW"/>
</dbReference>
<dbReference type="InterPro" id="IPR000398">
    <property type="entry name" value="Thymidylate_synthase"/>
</dbReference>
<feature type="binding site" description="in other chain" evidence="5">
    <location>
        <begin position="179"/>
        <end position="182"/>
    </location>
    <ligand>
        <name>dUMP</name>
        <dbReference type="ChEBI" id="CHEBI:246422"/>
        <note>ligand shared between dimeric partners</note>
    </ligand>
</feature>
<keyword evidence="2 5" id="KW-0489">Methyltransferase</keyword>
<dbReference type="Proteomes" id="UP000264779">
    <property type="component" value="Unassembled WGS sequence"/>
</dbReference>
<dbReference type="EMBL" id="DNAN01000211">
    <property type="protein sequence ID" value="HAW75313.1"/>
    <property type="molecule type" value="Genomic_DNA"/>
</dbReference>
<dbReference type="GeneID" id="78253917"/>
<comment type="subunit">
    <text evidence="5">Homodimer.</text>
</comment>
<dbReference type="HAMAP" id="MF_00008">
    <property type="entry name" value="Thymidy_synth_bact"/>
    <property type="match status" value="1"/>
</dbReference>
<dbReference type="InterPro" id="IPR045097">
    <property type="entry name" value="Thymidate_synth/dCMP_Mease"/>
</dbReference>